<keyword evidence="1" id="KW-0175">Coiled coil</keyword>
<gene>
    <name evidence="2" type="ORF">FWK35_00001502</name>
</gene>
<feature type="coiled-coil region" evidence="1">
    <location>
        <begin position="35"/>
        <end position="62"/>
    </location>
</feature>
<dbReference type="AlphaFoldDB" id="A0A6G0ZB17"/>
<reference evidence="2 3" key="1">
    <citation type="submission" date="2019-08" db="EMBL/GenBank/DDBJ databases">
        <title>Whole genome of Aphis craccivora.</title>
        <authorList>
            <person name="Voronova N.V."/>
            <person name="Shulinski R.S."/>
            <person name="Bandarenka Y.V."/>
            <person name="Zhorov D.G."/>
            <person name="Warner D."/>
        </authorList>
    </citation>
    <scope>NUCLEOTIDE SEQUENCE [LARGE SCALE GENOMIC DNA]</scope>
    <source>
        <strain evidence="2">180601</strain>
        <tissue evidence="2">Whole Body</tissue>
    </source>
</reference>
<evidence type="ECO:0000313" key="2">
    <source>
        <dbReference type="EMBL" id="KAF0768025.1"/>
    </source>
</evidence>
<sequence length="179" mass="20660">MQWIQTQFRNISFNEIRDEILSEASISKRRKLKLNNLANIKIHKLQNELNDIKFEMSKMSQDKLNEILMKSKISDIAKIKNSKSRRIKLDAFLLIISDKLLVSKICLFGRWNIRITLTTSERYGERADHGLVFLLLSLASSYSKPIAMSMCASKGPATENIEANQFYPNSTNFKINRTS</sequence>
<accession>A0A6G0ZB17</accession>
<keyword evidence="3" id="KW-1185">Reference proteome</keyword>
<proteinExistence type="predicted"/>
<dbReference type="EMBL" id="VUJU01000852">
    <property type="protein sequence ID" value="KAF0768025.1"/>
    <property type="molecule type" value="Genomic_DNA"/>
</dbReference>
<comment type="caution">
    <text evidence="2">The sequence shown here is derived from an EMBL/GenBank/DDBJ whole genome shotgun (WGS) entry which is preliminary data.</text>
</comment>
<organism evidence="2 3">
    <name type="scientific">Aphis craccivora</name>
    <name type="common">Cowpea aphid</name>
    <dbReference type="NCBI Taxonomy" id="307492"/>
    <lineage>
        <taxon>Eukaryota</taxon>
        <taxon>Metazoa</taxon>
        <taxon>Ecdysozoa</taxon>
        <taxon>Arthropoda</taxon>
        <taxon>Hexapoda</taxon>
        <taxon>Insecta</taxon>
        <taxon>Pterygota</taxon>
        <taxon>Neoptera</taxon>
        <taxon>Paraneoptera</taxon>
        <taxon>Hemiptera</taxon>
        <taxon>Sternorrhyncha</taxon>
        <taxon>Aphidomorpha</taxon>
        <taxon>Aphidoidea</taxon>
        <taxon>Aphididae</taxon>
        <taxon>Aphidini</taxon>
        <taxon>Aphis</taxon>
        <taxon>Aphis</taxon>
    </lineage>
</organism>
<evidence type="ECO:0000313" key="3">
    <source>
        <dbReference type="Proteomes" id="UP000478052"/>
    </source>
</evidence>
<evidence type="ECO:0000256" key="1">
    <source>
        <dbReference type="SAM" id="Coils"/>
    </source>
</evidence>
<protein>
    <submittedName>
        <fullName evidence="2">Uncharacterized protein</fullName>
    </submittedName>
</protein>
<dbReference type="Proteomes" id="UP000478052">
    <property type="component" value="Unassembled WGS sequence"/>
</dbReference>
<name>A0A6G0ZB17_APHCR</name>